<evidence type="ECO:0000256" key="12">
    <source>
        <dbReference type="ARBA" id="ARBA00055680"/>
    </source>
</evidence>
<dbReference type="GO" id="GO:0046166">
    <property type="term" value="P:glyceraldehyde-3-phosphate biosynthetic process"/>
    <property type="evidence" value="ECO:0007669"/>
    <property type="project" value="TreeGrafter"/>
</dbReference>
<evidence type="ECO:0000313" key="16">
    <source>
        <dbReference type="Proteomes" id="UP001169862"/>
    </source>
</evidence>
<accession>A0AAW7XGG7</accession>
<protein>
    <recommendedName>
        <fullName evidence="7 13">Triosephosphate isomerase</fullName>
        <shortName evidence="13">TIM</shortName>
        <shortName evidence="13">TPI</shortName>
        <ecNumber evidence="6 13">5.3.1.1</ecNumber>
    </recommendedName>
    <alternativeName>
        <fullName evidence="13">Triose-phosphate isomerase</fullName>
    </alternativeName>
</protein>
<comment type="catalytic activity">
    <reaction evidence="1 13 14">
        <text>D-glyceraldehyde 3-phosphate = dihydroxyacetone phosphate</text>
        <dbReference type="Rhea" id="RHEA:18585"/>
        <dbReference type="ChEBI" id="CHEBI:57642"/>
        <dbReference type="ChEBI" id="CHEBI:59776"/>
        <dbReference type="EC" id="5.3.1.1"/>
    </reaction>
</comment>
<feature type="binding site" evidence="13">
    <location>
        <position position="212"/>
    </location>
    <ligand>
        <name>substrate</name>
    </ligand>
</feature>
<dbReference type="FunFam" id="3.20.20.70:FF:000020">
    <property type="entry name" value="Triosephosphate isomerase"/>
    <property type="match status" value="1"/>
</dbReference>
<dbReference type="GO" id="GO:0006094">
    <property type="term" value="P:gluconeogenesis"/>
    <property type="evidence" value="ECO:0007669"/>
    <property type="project" value="UniProtKB-UniRule"/>
</dbReference>
<dbReference type="PANTHER" id="PTHR21139:SF42">
    <property type="entry name" value="TRIOSEPHOSPHATE ISOMERASE"/>
    <property type="match status" value="1"/>
</dbReference>
<dbReference type="Proteomes" id="UP001169862">
    <property type="component" value="Unassembled WGS sequence"/>
</dbReference>
<evidence type="ECO:0000256" key="11">
    <source>
        <dbReference type="ARBA" id="ARBA00023235"/>
    </source>
</evidence>
<sequence length="251" mass="26878">MPKMYVIGNWKMHGSKITNCRLIEGILSKLPILTKVDVAICPPFPYLQQTSDKLFRRPILLGAQDLSCAKEGAYTGEVSGDMLRDLKTRFVLVGHSERRAMHNESDQVVANKFAAALEADLIPVLCVGETLEQREAGHAEQVIAEQVSAVINAVGVEALSKGIIAYEPVWAIGSGKTATPLQAQHIHAFIRGLVREHNETIGSDLSILYGGSVNADNAATLFGQPDINGGLIGGASLKADSFVSICLAANM</sequence>
<dbReference type="EC" id="5.3.1.1" evidence="6 13"/>
<dbReference type="PROSITE" id="PS00171">
    <property type="entry name" value="TIM_1"/>
    <property type="match status" value="1"/>
</dbReference>
<comment type="subcellular location">
    <subcellularLocation>
        <location evidence="13 14">Cytoplasm</location>
    </subcellularLocation>
</comment>
<feature type="active site" description="Proton acceptor" evidence="13">
    <location>
        <position position="167"/>
    </location>
</feature>
<comment type="similarity">
    <text evidence="4 13 14">Belongs to the triosephosphate isomerase family.</text>
</comment>
<dbReference type="InterPro" id="IPR022896">
    <property type="entry name" value="TrioseP_Isoase_bac/euk"/>
</dbReference>
<dbReference type="InterPro" id="IPR013785">
    <property type="entry name" value="Aldolase_TIM"/>
</dbReference>
<dbReference type="PROSITE" id="PS51440">
    <property type="entry name" value="TIM_2"/>
    <property type="match status" value="1"/>
</dbReference>
<dbReference type="GO" id="GO:0006096">
    <property type="term" value="P:glycolytic process"/>
    <property type="evidence" value="ECO:0007669"/>
    <property type="project" value="UniProtKB-UniRule"/>
</dbReference>
<comment type="pathway">
    <text evidence="3">Carbohydrate metabolism; erythritol degradation.</text>
</comment>
<evidence type="ECO:0000256" key="4">
    <source>
        <dbReference type="ARBA" id="ARBA00007422"/>
    </source>
</evidence>
<dbReference type="GO" id="GO:0004807">
    <property type="term" value="F:triose-phosphate isomerase activity"/>
    <property type="evidence" value="ECO:0007669"/>
    <property type="project" value="UniProtKB-UniRule"/>
</dbReference>
<keyword evidence="11 13" id="KW-0413">Isomerase</keyword>
<proteinExistence type="inferred from homology"/>
<name>A0AAW7XGG7_9GAMM</name>
<evidence type="ECO:0000256" key="10">
    <source>
        <dbReference type="ARBA" id="ARBA00023152"/>
    </source>
</evidence>
<dbReference type="HAMAP" id="MF_00147_B">
    <property type="entry name" value="TIM_B"/>
    <property type="match status" value="1"/>
</dbReference>
<comment type="caution">
    <text evidence="15">The sequence shown here is derived from an EMBL/GenBank/DDBJ whole genome shotgun (WGS) entry which is preliminary data.</text>
</comment>
<feature type="binding site" evidence="13">
    <location>
        <position position="173"/>
    </location>
    <ligand>
        <name>substrate</name>
    </ligand>
</feature>
<organism evidence="15 16">
    <name type="scientific">Neptunomonas phycophila</name>
    <dbReference type="NCBI Taxonomy" id="1572645"/>
    <lineage>
        <taxon>Bacteria</taxon>
        <taxon>Pseudomonadati</taxon>
        <taxon>Pseudomonadota</taxon>
        <taxon>Gammaproteobacteria</taxon>
        <taxon>Oceanospirillales</taxon>
        <taxon>Oceanospirillaceae</taxon>
        <taxon>Neptunomonas</taxon>
    </lineage>
</organism>
<evidence type="ECO:0000256" key="8">
    <source>
        <dbReference type="ARBA" id="ARBA00022432"/>
    </source>
</evidence>
<evidence type="ECO:0000256" key="5">
    <source>
        <dbReference type="ARBA" id="ARBA00011738"/>
    </source>
</evidence>
<evidence type="ECO:0000256" key="14">
    <source>
        <dbReference type="RuleBase" id="RU363013"/>
    </source>
</evidence>
<comment type="pathway">
    <text evidence="13 14">Carbohydrate degradation; glycolysis; D-glyceraldehyde 3-phosphate from glycerone phosphate: step 1/1.</text>
</comment>
<evidence type="ECO:0000256" key="13">
    <source>
        <dbReference type="HAMAP-Rule" id="MF_00147"/>
    </source>
</evidence>
<evidence type="ECO:0000256" key="2">
    <source>
        <dbReference type="ARBA" id="ARBA00004742"/>
    </source>
</evidence>
<dbReference type="Pfam" id="PF00121">
    <property type="entry name" value="TIM"/>
    <property type="match status" value="1"/>
</dbReference>
<dbReference type="PANTHER" id="PTHR21139">
    <property type="entry name" value="TRIOSEPHOSPHATE ISOMERASE"/>
    <property type="match status" value="1"/>
</dbReference>
<dbReference type="InterPro" id="IPR020861">
    <property type="entry name" value="Triosephosphate_isomerase_AS"/>
</dbReference>
<dbReference type="CDD" id="cd00311">
    <property type="entry name" value="TIM"/>
    <property type="match status" value="1"/>
</dbReference>
<dbReference type="NCBIfam" id="TIGR00419">
    <property type="entry name" value="tim"/>
    <property type="match status" value="1"/>
</dbReference>
<evidence type="ECO:0000313" key="15">
    <source>
        <dbReference type="EMBL" id="MDO6452063.1"/>
    </source>
</evidence>
<feature type="binding site" evidence="13">
    <location>
        <begin position="233"/>
        <end position="234"/>
    </location>
    <ligand>
        <name>substrate</name>
    </ligand>
</feature>
<dbReference type="GO" id="GO:0005829">
    <property type="term" value="C:cytosol"/>
    <property type="evidence" value="ECO:0007669"/>
    <property type="project" value="TreeGrafter"/>
</dbReference>
<keyword evidence="9 13" id="KW-0963">Cytoplasm</keyword>
<feature type="binding site" evidence="13">
    <location>
        <begin position="9"/>
        <end position="11"/>
    </location>
    <ligand>
        <name>substrate</name>
    </ligand>
</feature>
<dbReference type="RefSeq" id="WP_075179062.1">
    <property type="nucleotide sequence ID" value="NZ_CAXHZV010000026.1"/>
</dbReference>
<dbReference type="Gene3D" id="3.20.20.70">
    <property type="entry name" value="Aldolase class I"/>
    <property type="match status" value="1"/>
</dbReference>
<evidence type="ECO:0000256" key="1">
    <source>
        <dbReference type="ARBA" id="ARBA00000474"/>
    </source>
</evidence>
<comment type="subunit">
    <text evidence="5 13 14">Homodimer.</text>
</comment>
<evidence type="ECO:0000256" key="7">
    <source>
        <dbReference type="ARBA" id="ARBA00019397"/>
    </source>
</evidence>
<feature type="active site" description="Electrophile" evidence="13">
    <location>
        <position position="95"/>
    </location>
</feature>
<dbReference type="SUPFAM" id="SSF51351">
    <property type="entry name" value="Triosephosphate isomerase (TIM)"/>
    <property type="match status" value="1"/>
</dbReference>
<dbReference type="InterPro" id="IPR035990">
    <property type="entry name" value="TIM_sf"/>
</dbReference>
<comment type="pathway">
    <text evidence="2 13 14">Carbohydrate biosynthesis; gluconeogenesis.</text>
</comment>
<dbReference type="GeneID" id="89456603"/>
<evidence type="ECO:0000256" key="9">
    <source>
        <dbReference type="ARBA" id="ARBA00022490"/>
    </source>
</evidence>
<keyword evidence="8 13" id="KW-0312">Gluconeogenesis</keyword>
<evidence type="ECO:0000256" key="6">
    <source>
        <dbReference type="ARBA" id="ARBA00011940"/>
    </source>
</evidence>
<dbReference type="GO" id="GO:0019563">
    <property type="term" value="P:glycerol catabolic process"/>
    <property type="evidence" value="ECO:0007669"/>
    <property type="project" value="TreeGrafter"/>
</dbReference>
<comment type="function">
    <text evidence="12 13">Involved in the gluconeogenesis. Catalyzes stereospecifically the conversion of dihydroxyacetone phosphate (DHAP) to D-glyceraldehyde-3-phosphate (G3P).</text>
</comment>
<dbReference type="InterPro" id="IPR000652">
    <property type="entry name" value="Triosephosphate_isomerase"/>
</dbReference>
<dbReference type="AlphaFoldDB" id="A0AAW7XGG7"/>
<reference evidence="15" key="1">
    <citation type="submission" date="2023-07" db="EMBL/GenBank/DDBJ databases">
        <title>Genome content predicts the carbon catabolic preferences of heterotrophic bacteria.</title>
        <authorList>
            <person name="Gralka M."/>
        </authorList>
    </citation>
    <scope>NUCLEOTIDE SEQUENCE</scope>
    <source>
        <strain evidence="15">I2M16</strain>
    </source>
</reference>
<dbReference type="EMBL" id="JAUOPG010000001">
    <property type="protein sequence ID" value="MDO6452063.1"/>
    <property type="molecule type" value="Genomic_DNA"/>
</dbReference>
<evidence type="ECO:0000256" key="3">
    <source>
        <dbReference type="ARBA" id="ARBA00004939"/>
    </source>
</evidence>
<gene>
    <name evidence="13 15" type="primary">tpiA</name>
    <name evidence="15" type="ORF">Q4490_00670</name>
</gene>
<keyword evidence="10 13" id="KW-0324">Glycolysis</keyword>